<dbReference type="Proteomes" id="UP001222027">
    <property type="component" value="Unassembled WGS sequence"/>
</dbReference>
<reference evidence="2 3" key="1">
    <citation type="submission" date="2022-12" db="EMBL/GenBank/DDBJ databases">
        <title>Chromosome-scale assembly of the Ensete ventricosum genome.</title>
        <authorList>
            <person name="Dussert Y."/>
            <person name="Stocks J."/>
            <person name="Wendawek A."/>
            <person name="Woldeyes F."/>
            <person name="Nichols R.A."/>
            <person name="Borrell J.S."/>
        </authorList>
    </citation>
    <scope>NUCLEOTIDE SEQUENCE [LARGE SCALE GENOMIC DNA]</scope>
    <source>
        <strain evidence="3">cv. Maze</strain>
        <tissue evidence="2">Seeds</tissue>
    </source>
</reference>
<feature type="compositionally biased region" description="Polar residues" evidence="1">
    <location>
        <begin position="264"/>
        <end position="279"/>
    </location>
</feature>
<keyword evidence="3" id="KW-1185">Reference proteome</keyword>
<feature type="compositionally biased region" description="Basic and acidic residues" evidence="1">
    <location>
        <begin position="173"/>
        <end position="187"/>
    </location>
</feature>
<gene>
    <name evidence="2" type="ORF">OPV22_029906</name>
</gene>
<proteinExistence type="predicted"/>
<feature type="compositionally biased region" description="Basic residues" evidence="1">
    <location>
        <begin position="158"/>
        <end position="172"/>
    </location>
</feature>
<evidence type="ECO:0000313" key="2">
    <source>
        <dbReference type="EMBL" id="KAJ8467354.1"/>
    </source>
</evidence>
<feature type="region of interest" description="Disordered" evidence="1">
    <location>
        <begin position="104"/>
        <end position="221"/>
    </location>
</feature>
<organism evidence="2 3">
    <name type="scientific">Ensete ventricosum</name>
    <name type="common">Abyssinian banana</name>
    <name type="synonym">Musa ensete</name>
    <dbReference type="NCBI Taxonomy" id="4639"/>
    <lineage>
        <taxon>Eukaryota</taxon>
        <taxon>Viridiplantae</taxon>
        <taxon>Streptophyta</taxon>
        <taxon>Embryophyta</taxon>
        <taxon>Tracheophyta</taxon>
        <taxon>Spermatophyta</taxon>
        <taxon>Magnoliopsida</taxon>
        <taxon>Liliopsida</taxon>
        <taxon>Zingiberales</taxon>
        <taxon>Musaceae</taxon>
        <taxon>Ensete</taxon>
    </lineage>
</organism>
<feature type="region of interest" description="Disordered" evidence="1">
    <location>
        <begin position="256"/>
        <end position="279"/>
    </location>
</feature>
<protein>
    <submittedName>
        <fullName evidence="2">Uncharacterized protein</fullName>
    </submittedName>
</protein>
<evidence type="ECO:0000256" key="1">
    <source>
        <dbReference type="SAM" id="MobiDB-lite"/>
    </source>
</evidence>
<evidence type="ECO:0000313" key="3">
    <source>
        <dbReference type="Proteomes" id="UP001222027"/>
    </source>
</evidence>
<name>A0AAV8Q7A6_ENSVE</name>
<accession>A0AAV8Q7A6</accession>
<dbReference type="EMBL" id="JAQQAF010000008">
    <property type="protein sequence ID" value="KAJ8467354.1"/>
    <property type="molecule type" value="Genomic_DNA"/>
</dbReference>
<feature type="compositionally biased region" description="Acidic residues" evidence="1">
    <location>
        <begin position="193"/>
        <end position="203"/>
    </location>
</feature>
<comment type="caution">
    <text evidence="2">The sequence shown here is derived from an EMBL/GenBank/DDBJ whole genome shotgun (WGS) entry which is preliminary data.</text>
</comment>
<dbReference type="AlphaFoldDB" id="A0AAV8Q7A6"/>
<sequence>MCISVDVMEVGLWFPLHPLIEEFLRLNWSAYLIGNASPYLSKEESVLVGRLKEILSSSRAIKEMAELWLVEAGLSPTSRGTVILPYFTFSSCILTCKSGCRSNDPDELRGMPKVSSGKAPPTRPAAREVGASPAREAPKASSKRSVDAPTKQGDDAARRHKKIKVLTRRHKSRLGEGESRSQSKGKEPVTSSEEPETLAESEEGGVSPAHRRPRSMKDLFKTKVHKDDAGYYTLLMSDLGHQHPEKEMKARWKGLKNSRRFGITRQQQRSSRGDFSTPN</sequence>